<organism evidence="2 3">
    <name type="scientific">Couchioplanes caeruleus</name>
    <dbReference type="NCBI Taxonomy" id="56438"/>
    <lineage>
        <taxon>Bacteria</taxon>
        <taxon>Bacillati</taxon>
        <taxon>Actinomycetota</taxon>
        <taxon>Actinomycetes</taxon>
        <taxon>Micromonosporales</taxon>
        <taxon>Micromonosporaceae</taxon>
        <taxon>Couchioplanes</taxon>
    </lineage>
</organism>
<reference evidence="2 3" key="1">
    <citation type="submission" date="2018-11" db="EMBL/GenBank/DDBJ databases">
        <title>Sequencing the genomes of 1000 actinobacteria strains.</title>
        <authorList>
            <person name="Klenk H.-P."/>
        </authorList>
    </citation>
    <scope>NUCLEOTIDE SEQUENCE [LARGE SCALE GENOMIC DNA]</scope>
    <source>
        <strain evidence="2 3">DSM 43634</strain>
    </source>
</reference>
<gene>
    <name evidence="2" type="ORF">EDD30_1761</name>
</gene>
<evidence type="ECO:0000313" key="2">
    <source>
        <dbReference type="EMBL" id="ROP28980.1"/>
    </source>
</evidence>
<feature type="region of interest" description="Disordered" evidence="1">
    <location>
        <begin position="107"/>
        <end position="140"/>
    </location>
</feature>
<evidence type="ECO:0000256" key="1">
    <source>
        <dbReference type="SAM" id="MobiDB-lite"/>
    </source>
</evidence>
<name>A0A3N1GFI7_9ACTN</name>
<proteinExistence type="predicted"/>
<evidence type="ECO:0000313" key="3">
    <source>
        <dbReference type="Proteomes" id="UP000271683"/>
    </source>
</evidence>
<dbReference type="OrthoDB" id="5510653at2"/>
<accession>A0A3N1GFI7</accession>
<dbReference type="RefSeq" id="WP_143162818.1">
    <property type="nucleotide sequence ID" value="NZ_RJKL01000001.1"/>
</dbReference>
<comment type="caution">
    <text evidence="2">The sequence shown here is derived from an EMBL/GenBank/DDBJ whole genome shotgun (WGS) entry which is preliminary data.</text>
</comment>
<sequence length="148" mass="15189">MTRTTIPSTYVDIRAEWLVSMAGTATEVVGTAAGAPVGDAVMLAGPSAARDLCGAPDDHARPLGHEPLTLVRALEPAFANGVISVIAVRVADPTRAFAFFAVRDAAGDSVAARRPESDPSAPPPRPRGPPAPPAPLPTVRPVMARVLA</sequence>
<dbReference type="AlphaFoldDB" id="A0A3N1GFI7"/>
<dbReference type="EMBL" id="RJKL01000001">
    <property type="protein sequence ID" value="ROP28980.1"/>
    <property type="molecule type" value="Genomic_DNA"/>
</dbReference>
<feature type="compositionally biased region" description="Pro residues" evidence="1">
    <location>
        <begin position="120"/>
        <end position="138"/>
    </location>
</feature>
<dbReference type="Proteomes" id="UP000271683">
    <property type="component" value="Unassembled WGS sequence"/>
</dbReference>
<protein>
    <submittedName>
        <fullName evidence="2">Uncharacterized protein</fullName>
    </submittedName>
</protein>